<keyword evidence="2" id="KW-1185">Reference proteome</keyword>
<evidence type="ECO:0000313" key="2">
    <source>
        <dbReference type="Proteomes" id="UP001501417"/>
    </source>
</evidence>
<gene>
    <name evidence="1" type="ORF">GCM10023161_37660</name>
</gene>
<dbReference type="Proteomes" id="UP001501417">
    <property type="component" value="Unassembled WGS sequence"/>
</dbReference>
<dbReference type="EMBL" id="BAABGF010000043">
    <property type="protein sequence ID" value="GAA4291444.1"/>
    <property type="molecule type" value="Genomic_DNA"/>
</dbReference>
<protein>
    <submittedName>
        <fullName evidence="1">Uncharacterized protein</fullName>
    </submittedName>
</protein>
<comment type="caution">
    <text evidence="1">The sequence shown here is derived from an EMBL/GenBank/DDBJ whole genome shotgun (WGS) entry which is preliminary data.</text>
</comment>
<accession>A0ABP8F0U4</accession>
<organism evidence="1 2">
    <name type="scientific">Mycobacterium paraffinicum</name>
    <dbReference type="NCBI Taxonomy" id="53378"/>
    <lineage>
        <taxon>Bacteria</taxon>
        <taxon>Bacillati</taxon>
        <taxon>Actinomycetota</taxon>
        <taxon>Actinomycetes</taxon>
        <taxon>Mycobacteriales</taxon>
        <taxon>Mycobacteriaceae</taxon>
        <taxon>Mycobacterium</taxon>
    </lineage>
</organism>
<sequence>MTSNLSGNSASPYFSAKSSSDAVLRAVAATLSPRSSAAIAHARPKPRDVPVINQTFSVTQSYNADVAT</sequence>
<reference evidence="2" key="1">
    <citation type="journal article" date="2019" name="Int. J. Syst. Evol. Microbiol.">
        <title>The Global Catalogue of Microorganisms (GCM) 10K type strain sequencing project: providing services to taxonomists for standard genome sequencing and annotation.</title>
        <authorList>
            <consortium name="The Broad Institute Genomics Platform"/>
            <consortium name="The Broad Institute Genome Sequencing Center for Infectious Disease"/>
            <person name="Wu L."/>
            <person name="Ma J."/>
        </authorList>
    </citation>
    <scope>NUCLEOTIDE SEQUENCE [LARGE SCALE GENOMIC DNA]</scope>
    <source>
        <strain evidence="2">JCM 17782</strain>
    </source>
</reference>
<proteinExistence type="predicted"/>
<evidence type="ECO:0000313" key="1">
    <source>
        <dbReference type="EMBL" id="GAA4291444.1"/>
    </source>
</evidence>
<name>A0ABP8F0U4_9MYCO</name>